<feature type="compositionally biased region" description="Pro residues" evidence="1">
    <location>
        <begin position="219"/>
        <end position="228"/>
    </location>
</feature>
<dbReference type="PANTHER" id="PTHR15109">
    <property type="entry name" value="AGAP004327-PA"/>
    <property type="match status" value="1"/>
</dbReference>
<name>A0ABV0N4L1_9TELE</name>
<protein>
    <submittedName>
        <fullName evidence="2">Uncharacterized protein</fullName>
    </submittedName>
</protein>
<feature type="region of interest" description="Disordered" evidence="1">
    <location>
        <begin position="337"/>
        <end position="478"/>
    </location>
</feature>
<evidence type="ECO:0000313" key="2">
    <source>
        <dbReference type="EMBL" id="MEQ2166230.1"/>
    </source>
</evidence>
<dbReference type="EMBL" id="JAHRIO010023084">
    <property type="protein sequence ID" value="MEQ2166230.1"/>
    <property type="molecule type" value="Genomic_DNA"/>
</dbReference>
<dbReference type="PANTHER" id="PTHR15109:SF2">
    <property type="entry name" value="PROTEIN FAM193A"/>
    <property type="match status" value="1"/>
</dbReference>
<feature type="compositionally biased region" description="Pro residues" evidence="1">
    <location>
        <begin position="426"/>
        <end position="436"/>
    </location>
</feature>
<comment type="caution">
    <text evidence="2">The sequence shown here is derived from an EMBL/GenBank/DDBJ whole genome shotgun (WGS) entry which is preliminary data.</text>
</comment>
<feature type="compositionally biased region" description="Basic and acidic residues" evidence="1">
    <location>
        <begin position="345"/>
        <end position="360"/>
    </location>
</feature>
<dbReference type="Proteomes" id="UP001476798">
    <property type="component" value="Unassembled WGS sequence"/>
</dbReference>
<evidence type="ECO:0000256" key="1">
    <source>
        <dbReference type="SAM" id="MobiDB-lite"/>
    </source>
</evidence>
<gene>
    <name evidence="2" type="ORF">GOODEAATRI_025809</name>
</gene>
<feature type="compositionally biased region" description="Low complexity" evidence="1">
    <location>
        <begin position="365"/>
        <end position="378"/>
    </location>
</feature>
<organism evidence="2 3">
    <name type="scientific">Goodea atripinnis</name>
    <dbReference type="NCBI Taxonomy" id="208336"/>
    <lineage>
        <taxon>Eukaryota</taxon>
        <taxon>Metazoa</taxon>
        <taxon>Chordata</taxon>
        <taxon>Craniata</taxon>
        <taxon>Vertebrata</taxon>
        <taxon>Euteleostomi</taxon>
        <taxon>Actinopterygii</taxon>
        <taxon>Neopterygii</taxon>
        <taxon>Teleostei</taxon>
        <taxon>Neoteleostei</taxon>
        <taxon>Acanthomorphata</taxon>
        <taxon>Ovalentaria</taxon>
        <taxon>Atherinomorphae</taxon>
        <taxon>Cyprinodontiformes</taxon>
        <taxon>Goodeidae</taxon>
        <taxon>Goodea</taxon>
    </lineage>
</organism>
<feature type="compositionally biased region" description="Polar residues" evidence="1">
    <location>
        <begin position="400"/>
        <end position="410"/>
    </location>
</feature>
<keyword evidence="3" id="KW-1185">Reference proteome</keyword>
<sequence>MCAIRTLTPLPRAPPPACPPVGSTLCLSPLLDTSSLQTARHPLHTLPSTCTHTSMDTYPCRTSPGPFSTLHSTRPVHLSHTTSTSVPDHVYQNCFGGTGGAGDWNTSLQCLSLKFENLWDAAVMKTWNPSVLLPECLPEAKEPKKTGAKKKCLYNFQDAFMETNRVVMATSAATSSVSCTATTVQSNDVFHSLGKDDHRQPVSAAPRNNSMGLTSLPPLSGPALPPAPTSHLHTIGSQSFPKMATPAQDFPLKQTAQNVLDNLQNGNSQLLKNLIRLPDQKEPKLERVPQPSLQHTAKCPAEKRVSNETNIPNCTVNLFNGASSTVVSCKSKAKQSGKVSSCDSVAKRVPELPKSSEEVAKSNGTAPTTTADTKATRTWPAETLASPPATEPRKEERSNSRCVSGKRQQPQQPPTQIKEARTSPPVSNPSPSPPPTSHFEPQQNSKPPTAESPQPKGKSKKSKKKKGDKMNTSIGGCP</sequence>
<feature type="region of interest" description="Disordered" evidence="1">
    <location>
        <begin position="191"/>
        <end position="230"/>
    </location>
</feature>
<proteinExistence type="predicted"/>
<feature type="compositionally biased region" description="Basic residues" evidence="1">
    <location>
        <begin position="457"/>
        <end position="467"/>
    </location>
</feature>
<dbReference type="InterPro" id="IPR029717">
    <property type="entry name" value="FAM193"/>
</dbReference>
<accession>A0ABV0N4L1</accession>
<evidence type="ECO:0000313" key="3">
    <source>
        <dbReference type="Proteomes" id="UP001476798"/>
    </source>
</evidence>
<reference evidence="2 3" key="1">
    <citation type="submission" date="2021-06" db="EMBL/GenBank/DDBJ databases">
        <authorList>
            <person name="Palmer J.M."/>
        </authorList>
    </citation>
    <scope>NUCLEOTIDE SEQUENCE [LARGE SCALE GENOMIC DNA]</scope>
    <source>
        <strain evidence="2 3">GA_2019</strain>
        <tissue evidence="2">Muscle</tissue>
    </source>
</reference>